<reference evidence="1" key="1">
    <citation type="submission" date="2023-04" db="EMBL/GenBank/DDBJ databases">
        <title>Draft Genome sequencing of Naganishia species isolated from polar environments using Oxford Nanopore Technology.</title>
        <authorList>
            <person name="Leo P."/>
            <person name="Venkateswaran K."/>
        </authorList>
    </citation>
    <scope>NUCLEOTIDE SEQUENCE</scope>
    <source>
        <strain evidence="1">MNA-CCFEE 5425</strain>
    </source>
</reference>
<protein>
    <submittedName>
        <fullName evidence="1">Uncharacterized protein</fullName>
    </submittedName>
</protein>
<proteinExistence type="predicted"/>
<dbReference type="EMBL" id="JASBWU010000013">
    <property type="protein sequence ID" value="KAJ9116856.1"/>
    <property type="molecule type" value="Genomic_DNA"/>
</dbReference>
<evidence type="ECO:0000313" key="2">
    <source>
        <dbReference type="Proteomes" id="UP001243375"/>
    </source>
</evidence>
<organism evidence="1 2">
    <name type="scientific">Naganishia vaughanmartiniae</name>
    <dbReference type="NCBI Taxonomy" id="1424756"/>
    <lineage>
        <taxon>Eukaryota</taxon>
        <taxon>Fungi</taxon>
        <taxon>Dikarya</taxon>
        <taxon>Basidiomycota</taxon>
        <taxon>Agaricomycotina</taxon>
        <taxon>Tremellomycetes</taxon>
        <taxon>Filobasidiales</taxon>
        <taxon>Filobasidiaceae</taxon>
        <taxon>Naganishia</taxon>
    </lineage>
</organism>
<keyword evidence="2" id="KW-1185">Reference proteome</keyword>
<dbReference type="Proteomes" id="UP001243375">
    <property type="component" value="Unassembled WGS sequence"/>
</dbReference>
<comment type="caution">
    <text evidence="1">The sequence shown here is derived from an EMBL/GenBank/DDBJ whole genome shotgun (WGS) entry which is preliminary data.</text>
</comment>
<accession>A0ACC2WZQ0</accession>
<evidence type="ECO:0000313" key="1">
    <source>
        <dbReference type="EMBL" id="KAJ9116856.1"/>
    </source>
</evidence>
<gene>
    <name evidence="1" type="ORF">QFC22_004513</name>
</gene>
<name>A0ACC2WZQ0_9TREE</name>
<sequence length="238" mass="26523">MSELAMKDPHPDTTSESDADEWKPILDPRSDPVMLDAIWLKQYQCIDAYLQQQVKRLHRDLGHLDASGSDTFTMLDSIASGDDVNQAATSSVGGAATILEASLHELLSQISTYAEQNPDLLSVKSATKTEADIPDTNQDGRGQISCSSGAGKDIRQGQKLRVSLTVKQEMFWNLDGRRAKSTVDWVEVIKLYKIIDPPYCSISLLSEDLATPSCWWYWEPRALADRRGVRVSTMDKLF</sequence>